<gene>
    <name evidence="2" type="ORF">AVEN_274095_1</name>
</gene>
<protein>
    <recommendedName>
        <fullName evidence="4">Reverse transcriptase RNase H-like domain-containing protein</fullName>
    </recommendedName>
</protein>
<reference evidence="2 3" key="1">
    <citation type="journal article" date="2019" name="Sci. Rep.">
        <title>Orb-weaving spider Araneus ventricosus genome elucidates the spidroin gene catalogue.</title>
        <authorList>
            <person name="Kono N."/>
            <person name="Nakamura H."/>
            <person name="Ohtoshi R."/>
            <person name="Moran D.A.P."/>
            <person name="Shinohara A."/>
            <person name="Yoshida Y."/>
            <person name="Fujiwara M."/>
            <person name="Mori M."/>
            <person name="Tomita M."/>
            <person name="Arakawa K."/>
        </authorList>
    </citation>
    <scope>NUCLEOTIDE SEQUENCE [LARGE SCALE GENOMIC DNA]</scope>
</reference>
<evidence type="ECO:0000313" key="2">
    <source>
        <dbReference type="EMBL" id="GBN89656.1"/>
    </source>
</evidence>
<feature type="transmembrane region" description="Helical" evidence="1">
    <location>
        <begin position="145"/>
        <end position="165"/>
    </location>
</feature>
<comment type="caution">
    <text evidence="2">The sequence shown here is derived from an EMBL/GenBank/DDBJ whole genome shotgun (WGS) entry which is preliminary data.</text>
</comment>
<dbReference type="OrthoDB" id="10030726at2759"/>
<evidence type="ECO:0000256" key="1">
    <source>
        <dbReference type="SAM" id="Phobius"/>
    </source>
</evidence>
<evidence type="ECO:0008006" key="4">
    <source>
        <dbReference type="Google" id="ProtNLM"/>
    </source>
</evidence>
<proteinExistence type="predicted"/>
<sequence length="173" mass="20215">MSRKKAEKIQEPDDQIARWIQRHQEYDFEIQHRKGTSHGNADDLSRRPCKESCKHCANAKKKFEIETDITVKVLKTTSVDPWSSCEIQNAQLEDPPIKLILEKKLNLADRPPWEEIAPESPATKLFWALWDSLQFKIKSFINKELYYFLILLIGLHSSTPTRRFVTFGFKNGI</sequence>
<evidence type="ECO:0000313" key="3">
    <source>
        <dbReference type="Proteomes" id="UP000499080"/>
    </source>
</evidence>
<keyword evidence="1" id="KW-0812">Transmembrane</keyword>
<dbReference type="AlphaFoldDB" id="A0A4Y2SQA1"/>
<organism evidence="2 3">
    <name type="scientific">Araneus ventricosus</name>
    <name type="common">Orbweaver spider</name>
    <name type="synonym">Epeira ventricosa</name>
    <dbReference type="NCBI Taxonomy" id="182803"/>
    <lineage>
        <taxon>Eukaryota</taxon>
        <taxon>Metazoa</taxon>
        <taxon>Ecdysozoa</taxon>
        <taxon>Arthropoda</taxon>
        <taxon>Chelicerata</taxon>
        <taxon>Arachnida</taxon>
        <taxon>Araneae</taxon>
        <taxon>Araneomorphae</taxon>
        <taxon>Entelegynae</taxon>
        <taxon>Araneoidea</taxon>
        <taxon>Araneidae</taxon>
        <taxon>Araneus</taxon>
    </lineage>
</organism>
<accession>A0A4Y2SQA1</accession>
<dbReference type="Proteomes" id="UP000499080">
    <property type="component" value="Unassembled WGS sequence"/>
</dbReference>
<keyword evidence="3" id="KW-1185">Reference proteome</keyword>
<keyword evidence="1" id="KW-1133">Transmembrane helix</keyword>
<keyword evidence="1" id="KW-0472">Membrane</keyword>
<name>A0A4Y2SQA1_ARAVE</name>
<dbReference type="EMBL" id="BGPR01022903">
    <property type="protein sequence ID" value="GBN89656.1"/>
    <property type="molecule type" value="Genomic_DNA"/>
</dbReference>